<dbReference type="AlphaFoldDB" id="J9E6A5"/>
<dbReference type="Proteomes" id="UP000004810">
    <property type="component" value="Unassembled WGS sequence"/>
</dbReference>
<proteinExistence type="predicted"/>
<accession>J9E6A5</accession>
<dbReference type="EMBL" id="ADBV01020227">
    <property type="protein sequence ID" value="EJW70889.1"/>
    <property type="molecule type" value="Genomic_DNA"/>
</dbReference>
<dbReference type="InterPro" id="IPR024731">
    <property type="entry name" value="NELL2-like_EGF"/>
</dbReference>
<dbReference type="SMART" id="SM00179">
    <property type="entry name" value="EGF_CA"/>
    <property type="match status" value="1"/>
</dbReference>
<dbReference type="InterPro" id="IPR001881">
    <property type="entry name" value="EGF-like_Ca-bd_dom"/>
</dbReference>
<feature type="domain" description="EGF-like" evidence="4">
    <location>
        <begin position="9"/>
        <end position="52"/>
    </location>
</feature>
<dbReference type="InterPro" id="IPR000742">
    <property type="entry name" value="EGF"/>
</dbReference>
<dbReference type="GO" id="GO:0005509">
    <property type="term" value="F:calcium ion binding"/>
    <property type="evidence" value="ECO:0007669"/>
    <property type="project" value="InterPro"/>
</dbReference>
<dbReference type="Gene3D" id="2.10.25.10">
    <property type="entry name" value="Laminin"/>
    <property type="match status" value="1"/>
</dbReference>
<organism evidence="5 6">
    <name type="scientific">Wuchereria bancrofti</name>
    <dbReference type="NCBI Taxonomy" id="6293"/>
    <lineage>
        <taxon>Eukaryota</taxon>
        <taxon>Metazoa</taxon>
        <taxon>Ecdysozoa</taxon>
        <taxon>Nematoda</taxon>
        <taxon>Chromadorea</taxon>
        <taxon>Rhabditida</taxon>
        <taxon>Spirurina</taxon>
        <taxon>Spiruromorpha</taxon>
        <taxon>Filarioidea</taxon>
        <taxon>Onchocercidae</taxon>
        <taxon>Wuchereria</taxon>
    </lineage>
</organism>
<evidence type="ECO:0000256" key="2">
    <source>
        <dbReference type="ARBA" id="ARBA00023157"/>
    </source>
</evidence>
<feature type="non-terminal residue" evidence="5">
    <location>
        <position position="1"/>
    </location>
</feature>
<evidence type="ECO:0000256" key="3">
    <source>
        <dbReference type="PROSITE-ProRule" id="PRU00076"/>
    </source>
</evidence>
<keyword evidence="2" id="KW-1015">Disulfide bond</keyword>
<evidence type="ECO:0000259" key="4">
    <source>
        <dbReference type="PROSITE" id="PS50026"/>
    </source>
</evidence>
<feature type="non-terminal residue" evidence="5">
    <location>
        <position position="54"/>
    </location>
</feature>
<name>J9E6A5_WUCBA</name>
<evidence type="ECO:0000313" key="5">
    <source>
        <dbReference type="EMBL" id="EJW70889.1"/>
    </source>
</evidence>
<comment type="caution">
    <text evidence="3">Lacks conserved residue(s) required for the propagation of feature annotation.</text>
</comment>
<comment type="caution">
    <text evidence="5">The sequence shown here is derived from an EMBL/GenBank/DDBJ whole genome shotgun (WGS) entry which is preliminary data.</text>
</comment>
<evidence type="ECO:0000256" key="1">
    <source>
        <dbReference type="ARBA" id="ARBA00022536"/>
    </source>
</evidence>
<protein>
    <recommendedName>
        <fullName evidence="4">EGF-like domain-containing protein</fullName>
    </recommendedName>
</protein>
<gene>
    <name evidence="5" type="ORF">WUBG_18205</name>
</gene>
<dbReference type="SMART" id="SM00181">
    <property type="entry name" value="EGF"/>
    <property type="match status" value="1"/>
</dbReference>
<dbReference type="SUPFAM" id="SSF57196">
    <property type="entry name" value="EGF/Laminin"/>
    <property type="match status" value="1"/>
</dbReference>
<dbReference type="PROSITE" id="PS50026">
    <property type="entry name" value="EGF_3"/>
    <property type="match status" value="1"/>
</dbReference>
<sequence>ATQASQCYSTNQCATGEDNCSWHAVCIDLPDDNDIPSYQCKCKPGYKGNGTHCQ</sequence>
<evidence type="ECO:0000313" key="6">
    <source>
        <dbReference type="Proteomes" id="UP000004810"/>
    </source>
</evidence>
<reference evidence="6" key="1">
    <citation type="submission" date="2012-08" db="EMBL/GenBank/DDBJ databases">
        <title>The Genome Sequence of Wuchereria bancrofti.</title>
        <authorList>
            <person name="Nutman T.B."/>
            <person name="Fink D.L."/>
            <person name="Russ C."/>
            <person name="Young S."/>
            <person name="Zeng Q."/>
            <person name="Koehrsen M."/>
            <person name="Alvarado L."/>
            <person name="Berlin A."/>
            <person name="Chapman S.B."/>
            <person name="Chen Z."/>
            <person name="Freedman E."/>
            <person name="Gellesch M."/>
            <person name="Goldberg J."/>
            <person name="Griggs A."/>
            <person name="Gujja S."/>
            <person name="Heilman E.R."/>
            <person name="Heiman D."/>
            <person name="Hepburn T."/>
            <person name="Howarth C."/>
            <person name="Jen D."/>
            <person name="Larson L."/>
            <person name="Lewis B."/>
            <person name="Mehta T."/>
            <person name="Park D."/>
            <person name="Pearson M."/>
            <person name="Roberts A."/>
            <person name="Saif S."/>
            <person name="Shea T."/>
            <person name="Shenoy N."/>
            <person name="Sisk P."/>
            <person name="Stolte C."/>
            <person name="Sykes S."/>
            <person name="Walk T."/>
            <person name="White J."/>
            <person name="Yandava C."/>
            <person name="Haas B."/>
            <person name="Henn M.R."/>
            <person name="Nusbaum C."/>
            <person name="Birren B."/>
        </authorList>
    </citation>
    <scope>NUCLEOTIDE SEQUENCE [LARGE SCALE GENOMIC DNA]</scope>
    <source>
        <strain evidence="6">NA</strain>
    </source>
</reference>
<keyword evidence="1 3" id="KW-0245">EGF-like domain</keyword>
<dbReference type="Pfam" id="PF12947">
    <property type="entry name" value="EGF_3"/>
    <property type="match status" value="1"/>
</dbReference>